<evidence type="ECO:0000256" key="1">
    <source>
        <dbReference type="ARBA" id="ARBA00008966"/>
    </source>
</evidence>
<dbReference type="OrthoDB" id="5783963at2759"/>
<evidence type="ECO:0000313" key="4">
    <source>
        <dbReference type="Proteomes" id="UP000749559"/>
    </source>
</evidence>
<accession>A0A8J1TFD3</accession>
<feature type="region of interest" description="Disordered" evidence="2">
    <location>
        <begin position="80"/>
        <end position="201"/>
    </location>
</feature>
<comment type="caution">
    <text evidence="3">The sequence shown here is derived from an EMBL/GenBank/DDBJ whole genome shotgun (WGS) entry which is preliminary data.</text>
</comment>
<comment type="similarity">
    <text evidence="1">Belongs to the AATF family.</text>
</comment>
<evidence type="ECO:0000313" key="3">
    <source>
        <dbReference type="EMBL" id="CAH1776585.1"/>
    </source>
</evidence>
<feature type="compositionally biased region" description="Acidic residues" evidence="2">
    <location>
        <begin position="85"/>
        <end position="108"/>
    </location>
</feature>
<dbReference type="GO" id="GO:0006357">
    <property type="term" value="P:regulation of transcription by RNA polymerase II"/>
    <property type="evidence" value="ECO:0007669"/>
    <property type="project" value="TreeGrafter"/>
</dbReference>
<reference evidence="3" key="1">
    <citation type="submission" date="2022-03" db="EMBL/GenBank/DDBJ databases">
        <authorList>
            <person name="Martin C."/>
        </authorList>
    </citation>
    <scope>NUCLEOTIDE SEQUENCE</scope>
</reference>
<dbReference type="InterPro" id="IPR012617">
    <property type="entry name" value="AATF_C"/>
</dbReference>
<dbReference type="EMBL" id="CAIIXF020000002">
    <property type="protein sequence ID" value="CAH1776585.1"/>
    <property type="molecule type" value="Genomic_DNA"/>
</dbReference>
<dbReference type="GO" id="GO:0005730">
    <property type="term" value="C:nucleolus"/>
    <property type="evidence" value="ECO:0007669"/>
    <property type="project" value="TreeGrafter"/>
</dbReference>
<dbReference type="PANTHER" id="PTHR15565:SF0">
    <property type="entry name" value="PROTEIN AATF"/>
    <property type="match status" value="1"/>
</dbReference>
<feature type="compositionally biased region" description="Polar residues" evidence="2">
    <location>
        <begin position="1"/>
        <end position="15"/>
    </location>
</feature>
<feature type="compositionally biased region" description="Basic and acidic residues" evidence="2">
    <location>
        <begin position="136"/>
        <end position="152"/>
    </location>
</feature>
<proteinExistence type="inferred from homology"/>
<name>A0A8J1TFD3_OWEFU</name>
<feature type="compositionally biased region" description="Acidic residues" evidence="2">
    <location>
        <begin position="316"/>
        <end position="330"/>
    </location>
</feature>
<dbReference type="InterPro" id="IPR039223">
    <property type="entry name" value="AATF/Bfr2"/>
</dbReference>
<dbReference type="InterPro" id="IPR025160">
    <property type="entry name" value="AATF"/>
</dbReference>
<protein>
    <submittedName>
        <fullName evidence="3">Uncharacterized protein</fullName>
    </submittedName>
</protein>
<dbReference type="AlphaFoldDB" id="A0A8J1TFD3"/>
<gene>
    <name evidence="3" type="ORF">OFUS_LOCUS3748</name>
</gene>
<feature type="region of interest" description="Disordered" evidence="2">
    <location>
        <begin position="1"/>
        <end position="25"/>
    </location>
</feature>
<dbReference type="PANTHER" id="PTHR15565">
    <property type="entry name" value="AATF PROTEIN APOPTOSIS ANTAGONIZING TRANSCRIPTION FACTOR"/>
    <property type="match status" value="1"/>
</dbReference>
<feature type="compositionally biased region" description="Acidic residues" evidence="2">
    <location>
        <begin position="121"/>
        <end position="135"/>
    </location>
</feature>
<keyword evidence="4" id="KW-1185">Reference proteome</keyword>
<feature type="region of interest" description="Disordered" evidence="2">
    <location>
        <begin position="302"/>
        <end position="341"/>
    </location>
</feature>
<feature type="compositionally biased region" description="Acidic residues" evidence="2">
    <location>
        <begin position="154"/>
        <end position="187"/>
    </location>
</feature>
<organism evidence="3 4">
    <name type="scientific">Owenia fusiformis</name>
    <name type="common">Polychaete worm</name>
    <dbReference type="NCBI Taxonomy" id="6347"/>
    <lineage>
        <taxon>Eukaryota</taxon>
        <taxon>Metazoa</taxon>
        <taxon>Spiralia</taxon>
        <taxon>Lophotrochozoa</taxon>
        <taxon>Annelida</taxon>
        <taxon>Polychaeta</taxon>
        <taxon>Sedentaria</taxon>
        <taxon>Canalipalpata</taxon>
        <taxon>Sabellida</taxon>
        <taxon>Oweniida</taxon>
        <taxon>Oweniidae</taxon>
        <taxon>Owenia</taxon>
    </lineage>
</organism>
<dbReference type="Pfam" id="PF13339">
    <property type="entry name" value="AATF-Che1"/>
    <property type="match status" value="1"/>
</dbReference>
<sequence>MASLAEQISQLTNTAPKLIDPEDDVAEETSAVRINDAEAYHQDDGEDLQQTSLRRQNIQLLSEGDVKYSGKKISRKKLKSGFGEISDDELESDNDDDDSSTRDDDDDIASMGAESDKVASDMDDSDGDEEDEELDDFKAQMKRTSTDSKTELSFDADGDFGQYGDEDDMSGVSDDDSDEEDDEEDEEMTKPNDTKDEDDDDIEKFSKSNIEDEIAKGKAAKCQLNVWDQLLETRIKLQKNLVIVNQLPLCDTLDEIIKEGGDDVKDASTQAVKGLKKLLDALVQLQNTLMLQYKETKHIALGTQGKESKPKKQSLSDEEITSESEDESDAETTNHKSKSSTLKRKIALDDYPQFLSKRHADFKVYRNATIQKWYDKTRLASGKLSSKSFSVFDQSAVKQIDQILSDKPHLVKRTQLKRSPYRVLGDPLEKPADAVKDENLQASITQKEQQAKEQEYNTEIFDDDDFYHQLLRELIERKTTDLQDPIELSRQWLEIQKLRNKTKRKVDTRASKGRKIRYDVHQKLVNFMAPVDNSSWTEESRNDLYSSLFGKRQEGIDNDVNR</sequence>
<dbReference type="Pfam" id="PF08164">
    <property type="entry name" value="TRAUB"/>
    <property type="match status" value="1"/>
</dbReference>
<dbReference type="Proteomes" id="UP000749559">
    <property type="component" value="Unassembled WGS sequence"/>
</dbReference>
<evidence type="ECO:0000256" key="2">
    <source>
        <dbReference type="SAM" id="MobiDB-lite"/>
    </source>
</evidence>